<organism evidence="1 2">
    <name type="scientific">Aspergillus brunneoviolaceus CBS 621.78</name>
    <dbReference type="NCBI Taxonomy" id="1450534"/>
    <lineage>
        <taxon>Eukaryota</taxon>
        <taxon>Fungi</taxon>
        <taxon>Dikarya</taxon>
        <taxon>Ascomycota</taxon>
        <taxon>Pezizomycotina</taxon>
        <taxon>Eurotiomycetes</taxon>
        <taxon>Eurotiomycetidae</taxon>
        <taxon>Eurotiales</taxon>
        <taxon>Aspergillaceae</taxon>
        <taxon>Aspergillus</taxon>
        <taxon>Aspergillus subgen. Circumdati</taxon>
    </lineage>
</organism>
<reference evidence="1" key="1">
    <citation type="submission" date="2018-02" db="EMBL/GenBank/DDBJ databases">
        <title>The genomes of Aspergillus section Nigri reveals drivers in fungal speciation.</title>
        <authorList>
            <consortium name="DOE Joint Genome Institute"/>
            <person name="Vesth T.C."/>
            <person name="Nybo J."/>
            <person name="Theobald S."/>
            <person name="Brandl J."/>
            <person name="Frisvad J.C."/>
            <person name="Nielsen K.F."/>
            <person name="Lyhne E.K."/>
            <person name="Kogle M.E."/>
            <person name="Kuo A."/>
            <person name="Riley R."/>
            <person name="Clum A."/>
            <person name="Nolan M."/>
            <person name="Lipzen A."/>
            <person name="Salamov A."/>
            <person name="Henrissat B."/>
            <person name="Wiebenga A."/>
            <person name="De vries R.P."/>
            <person name="Grigoriev I.V."/>
            <person name="Mortensen U.H."/>
            <person name="Andersen M.R."/>
            <person name="Baker S.E."/>
        </authorList>
    </citation>
    <scope>NUCLEOTIDE SEQUENCE</scope>
    <source>
        <strain evidence="1">CBS 621.78</strain>
    </source>
</reference>
<evidence type="ECO:0000313" key="2">
    <source>
        <dbReference type="Proteomes" id="UP000249057"/>
    </source>
</evidence>
<sequence length="114" mass="12354">MAPSSLVPWVPGLVLSTNDSSSSTLAFIQARTLFASVLGCRPSPILVLVESVRQSVSQLKLPAQCWYHRLLMERTGYFPVQQQAMAAMLGSKRANTANSQTNPLDEPVGGQKSH</sequence>
<dbReference type="EMBL" id="KZ825320">
    <property type="protein sequence ID" value="RAH49110.1"/>
    <property type="molecule type" value="Genomic_DNA"/>
</dbReference>
<name>A0ACD1GIE5_9EURO</name>
<proteinExistence type="predicted"/>
<accession>A0ACD1GIE5</accession>
<protein>
    <submittedName>
        <fullName evidence="1">Uncharacterized protein</fullName>
    </submittedName>
</protein>
<gene>
    <name evidence="1" type="ORF">BO95DRAFT_428921</name>
</gene>
<evidence type="ECO:0000313" key="1">
    <source>
        <dbReference type="EMBL" id="RAH49110.1"/>
    </source>
</evidence>
<keyword evidence="2" id="KW-1185">Reference proteome</keyword>
<dbReference type="Proteomes" id="UP000249057">
    <property type="component" value="Unassembled WGS sequence"/>
</dbReference>